<sequence>MTYLLAIACVVGIAIGQLLFKFGAATLKNSGSIFDPKTFMVLSFSIGLYGLVTILWIYVLQRLELGKVYPLMALAFVLVPIGSYFLFGERFQPQYFVGLFLILLGIIVIAKA</sequence>
<evidence type="ECO:0000313" key="9">
    <source>
        <dbReference type="Proteomes" id="UP000507140"/>
    </source>
</evidence>
<organism evidence="8 10">
    <name type="scientific">Achromobacter mucicolens</name>
    <dbReference type="NCBI Taxonomy" id="1389922"/>
    <lineage>
        <taxon>Bacteria</taxon>
        <taxon>Pseudomonadati</taxon>
        <taxon>Pseudomonadota</taxon>
        <taxon>Betaproteobacteria</taxon>
        <taxon>Burkholderiales</taxon>
        <taxon>Alcaligenaceae</taxon>
        <taxon>Achromobacter</taxon>
    </lineage>
</organism>
<feature type="transmembrane region" description="Helical" evidence="6">
    <location>
        <begin position="93"/>
        <end position="110"/>
    </location>
</feature>
<dbReference type="EMBL" id="CADIKR010000006">
    <property type="protein sequence ID" value="CAB3904176.1"/>
    <property type="molecule type" value="Genomic_DNA"/>
</dbReference>
<dbReference type="SUPFAM" id="SSF103481">
    <property type="entry name" value="Multidrug resistance efflux transporter EmrE"/>
    <property type="match status" value="1"/>
</dbReference>
<evidence type="ECO:0000256" key="4">
    <source>
        <dbReference type="ARBA" id="ARBA00022989"/>
    </source>
</evidence>
<comment type="caution">
    <text evidence="8">The sequence shown here is derived from an EMBL/GenBank/DDBJ whole genome shotgun (WGS) entry which is preliminary data.</text>
</comment>
<gene>
    <name evidence="7" type="primary">arnE</name>
    <name evidence="7" type="ORF">LMG3415_04623</name>
    <name evidence="8" type="ORF">N5C72_27105</name>
</gene>
<comment type="subcellular location">
    <subcellularLocation>
        <location evidence="1">Cell membrane</location>
        <topology evidence="1">Multi-pass membrane protein</topology>
    </subcellularLocation>
</comment>
<evidence type="ECO:0000256" key="5">
    <source>
        <dbReference type="ARBA" id="ARBA00023136"/>
    </source>
</evidence>
<keyword evidence="2" id="KW-1003">Cell membrane</keyword>
<dbReference type="Proteomes" id="UP001158644">
    <property type="component" value="Unassembled WGS sequence"/>
</dbReference>
<dbReference type="InterPro" id="IPR037185">
    <property type="entry name" value="EmrE-like"/>
</dbReference>
<dbReference type="GO" id="GO:0005886">
    <property type="term" value="C:plasma membrane"/>
    <property type="evidence" value="ECO:0007669"/>
    <property type="project" value="UniProtKB-SubCell"/>
</dbReference>
<keyword evidence="4 6" id="KW-1133">Transmembrane helix</keyword>
<evidence type="ECO:0000313" key="10">
    <source>
        <dbReference type="Proteomes" id="UP001158644"/>
    </source>
</evidence>
<reference evidence="7 9" key="1">
    <citation type="submission" date="2020-04" db="EMBL/GenBank/DDBJ databases">
        <authorList>
            <person name="De Canck E."/>
        </authorList>
    </citation>
    <scope>NUCLEOTIDE SEQUENCE [LARGE SCALE GENOMIC DNA]</scope>
    <source>
        <strain evidence="7 9">LMG 3415</strain>
    </source>
</reference>
<evidence type="ECO:0000313" key="8">
    <source>
        <dbReference type="EMBL" id="MDH1181760.1"/>
    </source>
</evidence>
<evidence type="ECO:0000256" key="1">
    <source>
        <dbReference type="ARBA" id="ARBA00004651"/>
    </source>
</evidence>
<dbReference type="Gene3D" id="1.10.3730.20">
    <property type="match status" value="1"/>
</dbReference>
<feature type="transmembrane region" description="Helical" evidence="6">
    <location>
        <begin position="40"/>
        <end position="61"/>
    </location>
</feature>
<protein>
    <submittedName>
        <fullName evidence="7">4-amino-4-deoxy-L-arabinose-phosphoundecaprenol flippase subunit ArnE</fullName>
    </submittedName>
    <submittedName>
        <fullName evidence="8">EamA family transporter</fullName>
    </submittedName>
</protein>
<evidence type="ECO:0000256" key="6">
    <source>
        <dbReference type="SAM" id="Phobius"/>
    </source>
</evidence>
<dbReference type="GO" id="GO:0022857">
    <property type="term" value="F:transmembrane transporter activity"/>
    <property type="evidence" value="ECO:0007669"/>
    <property type="project" value="UniProtKB-ARBA"/>
</dbReference>
<dbReference type="Proteomes" id="UP000507140">
    <property type="component" value="Unassembled WGS sequence"/>
</dbReference>
<accession>A0ABD4Z281</accession>
<dbReference type="PANTHER" id="PTHR30561">
    <property type="entry name" value="SMR FAMILY PROTON-DEPENDENT DRUG EFFLUX TRANSPORTER SUGE"/>
    <property type="match status" value="1"/>
</dbReference>
<keyword evidence="9" id="KW-1185">Reference proteome</keyword>
<dbReference type="AlphaFoldDB" id="A0ABD4Z281"/>
<reference evidence="8 10" key="2">
    <citation type="submission" date="2022-09" db="EMBL/GenBank/DDBJ databases">
        <title>Intensive care unit water sources are persistently colonized with multi-drug resistant bacteria and are the site of extensive horizontal gene transfer of antibiotic resistance genes.</title>
        <authorList>
            <person name="Diorio-Toth L."/>
        </authorList>
    </citation>
    <scope>NUCLEOTIDE SEQUENCE [LARGE SCALE GENOMIC DNA]</scope>
    <source>
        <strain evidence="8 10">GD03967</strain>
    </source>
</reference>
<dbReference type="InterPro" id="IPR000390">
    <property type="entry name" value="Small_drug/metabolite_transptr"/>
</dbReference>
<name>A0ABD4Z281_9BURK</name>
<keyword evidence="5 6" id="KW-0472">Membrane</keyword>
<feature type="transmembrane region" description="Helical" evidence="6">
    <location>
        <begin position="68"/>
        <end position="87"/>
    </location>
</feature>
<evidence type="ECO:0000313" key="7">
    <source>
        <dbReference type="EMBL" id="CAB3904176.1"/>
    </source>
</evidence>
<proteinExistence type="predicted"/>
<dbReference type="RefSeq" id="WP_056315836.1">
    <property type="nucleotide sequence ID" value="NZ_CADIKR010000006.1"/>
</dbReference>
<evidence type="ECO:0000256" key="2">
    <source>
        <dbReference type="ARBA" id="ARBA00022475"/>
    </source>
</evidence>
<evidence type="ECO:0000256" key="3">
    <source>
        <dbReference type="ARBA" id="ARBA00022692"/>
    </source>
</evidence>
<dbReference type="EMBL" id="JAOBZK010000070">
    <property type="protein sequence ID" value="MDH1181760.1"/>
    <property type="molecule type" value="Genomic_DNA"/>
</dbReference>
<keyword evidence="3 6" id="KW-0812">Transmembrane</keyword>
<dbReference type="PANTHER" id="PTHR30561:SF9">
    <property type="entry name" value="4-AMINO-4-DEOXY-L-ARABINOSE-PHOSPHOUNDECAPRENOL FLIPPASE SUBUNIT ARNF-RELATED"/>
    <property type="match status" value="1"/>
</dbReference>